<reference evidence="2" key="2">
    <citation type="submission" date="2015-06" db="UniProtKB">
        <authorList>
            <consortium name="EnsemblProtists"/>
        </authorList>
    </citation>
    <scope>IDENTIFICATION</scope>
    <source>
        <strain evidence="2">Emoy2</strain>
    </source>
</reference>
<organism evidence="2 3">
    <name type="scientific">Hyaloperonospora arabidopsidis (strain Emoy2)</name>
    <name type="common">Downy mildew agent</name>
    <name type="synonym">Peronospora arabidopsidis</name>
    <dbReference type="NCBI Taxonomy" id="559515"/>
    <lineage>
        <taxon>Eukaryota</taxon>
        <taxon>Sar</taxon>
        <taxon>Stramenopiles</taxon>
        <taxon>Oomycota</taxon>
        <taxon>Peronosporomycetes</taxon>
        <taxon>Peronosporales</taxon>
        <taxon>Peronosporaceae</taxon>
        <taxon>Hyaloperonospora</taxon>
    </lineage>
</organism>
<evidence type="ECO:0000313" key="2">
    <source>
        <dbReference type="EnsemblProtists" id="HpaP806821"/>
    </source>
</evidence>
<dbReference type="HOGENOM" id="CLU_1952986_0_0_1"/>
<dbReference type="Proteomes" id="UP000011713">
    <property type="component" value="Unassembled WGS sequence"/>
</dbReference>
<feature type="region of interest" description="Disordered" evidence="1">
    <location>
        <begin position="80"/>
        <end position="116"/>
    </location>
</feature>
<accession>M4BK88</accession>
<evidence type="ECO:0000313" key="3">
    <source>
        <dbReference type="Proteomes" id="UP000011713"/>
    </source>
</evidence>
<protein>
    <submittedName>
        <fullName evidence="2">Uncharacterized protein</fullName>
    </submittedName>
</protein>
<evidence type="ECO:0000256" key="1">
    <source>
        <dbReference type="SAM" id="MobiDB-lite"/>
    </source>
</evidence>
<dbReference type="VEuPathDB" id="FungiDB:HpaG806821"/>
<dbReference type="InParanoid" id="M4BK88"/>
<dbReference type="AlphaFoldDB" id="M4BK88"/>
<proteinExistence type="predicted"/>
<keyword evidence="3" id="KW-1185">Reference proteome</keyword>
<reference evidence="3" key="1">
    <citation type="journal article" date="2010" name="Science">
        <title>Signatures of adaptation to obligate biotrophy in the Hyaloperonospora arabidopsidis genome.</title>
        <authorList>
            <person name="Baxter L."/>
            <person name="Tripathy S."/>
            <person name="Ishaque N."/>
            <person name="Boot N."/>
            <person name="Cabral A."/>
            <person name="Kemen E."/>
            <person name="Thines M."/>
            <person name="Ah-Fong A."/>
            <person name="Anderson R."/>
            <person name="Badejoko W."/>
            <person name="Bittner-Eddy P."/>
            <person name="Boore J.L."/>
            <person name="Chibucos M.C."/>
            <person name="Coates M."/>
            <person name="Dehal P."/>
            <person name="Delehaunty K."/>
            <person name="Dong S."/>
            <person name="Downton P."/>
            <person name="Dumas B."/>
            <person name="Fabro G."/>
            <person name="Fronick C."/>
            <person name="Fuerstenberg S.I."/>
            <person name="Fulton L."/>
            <person name="Gaulin E."/>
            <person name="Govers F."/>
            <person name="Hughes L."/>
            <person name="Humphray S."/>
            <person name="Jiang R.H."/>
            <person name="Judelson H."/>
            <person name="Kamoun S."/>
            <person name="Kyung K."/>
            <person name="Meijer H."/>
            <person name="Minx P."/>
            <person name="Morris P."/>
            <person name="Nelson J."/>
            <person name="Phuntumart V."/>
            <person name="Qutob D."/>
            <person name="Rehmany A."/>
            <person name="Rougon-Cardoso A."/>
            <person name="Ryden P."/>
            <person name="Torto-Alalibo T."/>
            <person name="Studholme D."/>
            <person name="Wang Y."/>
            <person name="Win J."/>
            <person name="Wood J."/>
            <person name="Clifton S.W."/>
            <person name="Rogers J."/>
            <person name="Van den Ackerveken G."/>
            <person name="Jones J.D."/>
            <person name="McDowell J.M."/>
            <person name="Beynon J."/>
            <person name="Tyler B.M."/>
        </authorList>
    </citation>
    <scope>NUCLEOTIDE SEQUENCE [LARGE SCALE GENOMIC DNA]</scope>
    <source>
        <strain evidence="3">Emoy2</strain>
    </source>
</reference>
<sequence>MARLEARRKCGRECNCVYTHNYVRIRKYVYTSTNYDLSTSPSSAADSRTPLKPDCICSFRGRLVQNEHTNHKVKRRSHLGGFRFCHGGRSSGREQARGRSRQRGGQGDPRRAGWRGSSCCGRVCGSRGR</sequence>
<dbReference type="EMBL" id="JH598343">
    <property type="status" value="NOT_ANNOTATED_CDS"/>
    <property type="molecule type" value="Genomic_DNA"/>
</dbReference>
<dbReference type="EnsemblProtists" id="HpaT806821">
    <property type="protein sequence ID" value="HpaP806821"/>
    <property type="gene ID" value="HpaG806821"/>
</dbReference>
<name>M4BK88_HYAAE</name>